<dbReference type="InterPro" id="IPR054593">
    <property type="entry name" value="Beta-mannosidase-like_N2"/>
</dbReference>
<dbReference type="GO" id="GO:0005975">
    <property type="term" value="P:carbohydrate metabolic process"/>
    <property type="evidence" value="ECO:0007669"/>
    <property type="project" value="InterPro"/>
</dbReference>
<dbReference type="SUPFAM" id="SSF49785">
    <property type="entry name" value="Galactose-binding domain-like"/>
    <property type="match status" value="1"/>
</dbReference>
<feature type="domain" description="Beta-mannosidase-like galactose-binding" evidence="16">
    <location>
        <begin position="1"/>
        <end position="158"/>
    </location>
</feature>
<proteinExistence type="inferred from homology"/>
<feature type="domain" description="Glycoside hydrolase family 2 immunoglobulin-like beta-sandwich" evidence="13">
    <location>
        <begin position="168"/>
        <end position="281"/>
    </location>
</feature>
<evidence type="ECO:0000256" key="1">
    <source>
        <dbReference type="ARBA" id="ARBA00000829"/>
    </source>
</evidence>
<dbReference type="InterPro" id="IPR036156">
    <property type="entry name" value="Beta-gal/glucu_dom_sf"/>
</dbReference>
<dbReference type="InterPro" id="IPR008979">
    <property type="entry name" value="Galactose-bd-like_sf"/>
</dbReference>
<keyword evidence="7" id="KW-0378">Hydrolase</keyword>
<dbReference type="Pfam" id="PF00703">
    <property type="entry name" value="Glyco_hydro_2"/>
    <property type="match status" value="1"/>
</dbReference>
<keyword evidence="6" id="KW-0964">Secreted</keyword>
<evidence type="ECO:0000256" key="6">
    <source>
        <dbReference type="ARBA" id="ARBA00022525"/>
    </source>
</evidence>
<dbReference type="Gene3D" id="2.60.40.10">
    <property type="entry name" value="Immunoglobulins"/>
    <property type="match status" value="2"/>
</dbReference>
<evidence type="ECO:0000256" key="4">
    <source>
        <dbReference type="ARBA" id="ARBA00011738"/>
    </source>
</evidence>
<dbReference type="Proteomes" id="UP000287188">
    <property type="component" value="Unassembled WGS sequence"/>
</dbReference>
<dbReference type="GO" id="GO:0004567">
    <property type="term" value="F:beta-mannosidase activity"/>
    <property type="evidence" value="ECO:0007669"/>
    <property type="project" value="UniProtKB-EC"/>
</dbReference>
<keyword evidence="8" id="KW-0325">Glycoprotein</keyword>
<evidence type="ECO:0000256" key="8">
    <source>
        <dbReference type="ARBA" id="ARBA00023180"/>
    </source>
</evidence>
<evidence type="ECO:0000256" key="5">
    <source>
        <dbReference type="ARBA" id="ARBA00012754"/>
    </source>
</evidence>
<evidence type="ECO:0000259" key="16">
    <source>
        <dbReference type="Pfam" id="PF22666"/>
    </source>
</evidence>
<name>A0A402AV43_9CHLR</name>
<evidence type="ECO:0000259" key="14">
    <source>
        <dbReference type="Pfam" id="PF17753"/>
    </source>
</evidence>
<comment type="pathway">
    <text evidence="3">Glycan metabolism; N-glycan degradation.</text>
</comment>
<accession>A0A402AV43</accession>
<evidence type="ECO:0000313" key="17">
    <source>
        <dbReference type="EMBL" id="GCE22955.1"/>
    </source>
</evidence>
<feature type="domain" description="Mannosidase Ig/CBM-like" evidence="15">
    <location>
        <begin position="646"/>
        <end position="728"/>
    </location>
</feature>
<comment type="catalytic activity">
    <reaction evidence="1">
        <text>Hydrolysis of terminal, non-reducing beta-D-mannose residues in beta-D-mannosides.</text>
        <dbReference type="EC" id="3.2.1.25"/>
    </reaction>
</comment>
<dbReference type="SUPFAM" id="SSF51445">
    <property type="entry name" value="(Trans)glycosidases"/>
    <property type="match status" value="1"/>
</dbReference>
<feature type="domain" description="Beta-mannosidase Ig-fold" evidence="14">
    <location>
        <begin position="731"/>
        <end position="787"/>
    </location>
</feature>
<dbReference type="Gene3D" id="3.20.20.80">
    <property type="entry name" value="Glycosidases"/>
    <property type="match status" value="1"/>
</dbReference>
<dbReference type="SUPFAM" id="SSF49303">
    <property type="entry name" value="beta-Galactosidase/glucuronidase domain"/>
    <property type="match status" value="2"/>
</dbReference>
<dbReference type="GO" id="GO:0006516">
    <property type="term" value="P:glycoprotein catabolic process"/>
    <property type="evidence" value="ECO:0007669"/>
    <property type="project" value="TreeGrafter"/>
</dbReference>
<dbReference type="InterPro" id="IPR041625">
    <property type="entry name" value="Beta-mannosidase_Ig"/>
</dbReference>
<evidence type="ECO:0000259" key="15">
    <source>
        <dbReference type="Pfam" id="PF17786"/>
    </source>
</evidence>
<dbReference type="FunFam" id="3.20.20.80:FF:000050">
    <property type="entry name" value="Beta-mannosidase B"/>
    <property type="match status" value="1"/>
</dbReference>
<reference evidence="18" key="1">
    <citation type="submission" date="2018-12" db="EMBL/GenBank/DDBJ databases">
        <title>Tengunoibacter tsumagoiensis gen. nov., sp. nov., Dictyobacter kobayashii sp. nov., D. alpinus sp. nov., and D. joshuensis sp. nov. and description of Dictyobacteraceae fam. nov. within the order Ktedonobacterales isolated from Tengu-no-mugimeshi.</title>
        <authorList>
            <person name="Wang C.M."/>
            <person name="Zheng Y."/>
            <person name="Sakai Y."/>
            <person name="Toyoda A."/>
            <person name="Minakuchi Y."/>
            <person name="Abe K."/>
            <person name="Yokota A."/>
            <person name="Yabe S."/>
        </authorList>
    </citation>
    <scope>NUCLEOTIDE SEQUENCE [LARGE SCALE GENOMIC DNA]</scope>
    <source>
        <strain evidence="18">Uno11</strain>
    </source>
</reference>
<dbReference type="Gene3D" id="2.60.120.260">
    <property type="entry name" value="Galactose-binding domain-like"/>
    <property type="match status" value="1"/>
</dbReference>
<dbReference type="PANTHER" id="PTHR43730">
    <property type="entry name" value="BETA-MANNOSIDASE"/>
    <property type="match status" value="1"/>
</dbReference>
<comment type="subcellular location">
    <subcellularLocation>
        <location evidence="2">Secreted</location>
    </subcellularLocation>
</comment>
<dbReference type="InterPro" id="IPR041447">
    <property type="entry name" value="Mannosidase_ig"/>
</dbReference>
<dbReference type="InterPro" id="IPR013783">
    <property type="entry name" value="Ig-like_fold"/>
</dbReference>
<comment type="similarity">
    <text evidence="10">Belongs to the glycosyl hydrolase 2 family. Beta-mannosidase B subfamily.</text>
</comment>
<gene>
    <name evidence="17" type="ORF">KDK_67550</name>
</gene>
<keyword evidence="18" id="KW-1185">Reference proteome</keyword>
<comment type="caution">
    <text evidence="17">The sequence shown here is derived from an EMBL/GenBank/DDBJ whole genome shotgun (WGS) entry which is preliminary data.</text>
</comment>
<protein>
    <recommendedName>
        <fullName evidence="11">Beta-mannosidase B</fullName>
        <ecNumber evidence="5">3.2.1.25</ecNumber>
    </recommendedName>
    <alternativeName>
        <fullName evidence="12">Mannanase B</fullName>
    </alternativeName>
</protein>
<evidence type="ECO:0000256" key="11">
    <source>
        <dbReference type="ARBA" id="ARBA00041069"/>
    </source>
</evidence>
<dbReference type="EMBL" id="BIFS01000002">
    <property type="protein sequence ID" value="GCE22955.1"/>
    <property type="molecule type" value="Genomic_DNA"/>
</dbReference>
<organism evidence="17 18">
    <name type="scientific">Dictyobacter kobayashii</name>
    <dbReference type="NCBI Taxonomy" id="2014872"/>
    <lineage>
        <taxon>Bacteria</taxon>
        <taxon>Bacillati</taxon>
        <taxon>Chloroflexota</taxon>
        <taxon>Ktedonobacteria</taxon>
        <taxon>Ktedonobacterales</taxon>
        <taxon>Dictyobacteraceae</taxon>
        <taxon>Dictyobacter</taxon>
    </lineage>
</organism>
<dbReference type="EC" id="3.2.1.25" evidence="5"/>
<dbReference type="InterPro" id="IPR050887">
    <property type="entry name" value="Beta-mannosidase_GH2"/>
</dbReference>
<evidence type="ECO:0000313" key="18">
    <source>
        <dbReference type="Proteomes" id="UP000287188"/>
    </source>
</evidence>
<evidence type="ECO:0000256" key="3">
    <source>
        <dbReference type="ARBA" id="ARBA00004740"/>
    </source>
</evidence>
<keyword evidence="9" id="KW-0326">Glycosidase</keyword>
<evidence type="ECO:0000256" key="10">
    <source>
        <dbReference type="ARBA" id="ARBA00038429"/>
    </source>
</evidence>
<dbReference type="InterPro" id="IPR006102">
    <property type="entry name" value="Ig-like_GH2"/>
</dbReference>
<dbReference type="PANTHER" id="PTHR43730:SF1">
    <property type="entry name" value="BETA-MANNOSIDASE"/>
    <property type="match status" value="1"/>
</dbReference>
<evidence type="ECO:0000256" key="2">
    <source>
        <dbReference type="ARBA" id="ARBA00004613"/>
    </source>
</evidence>
<dbReference type="Pfam" id="PF17786">
    <property type="entry name" value="Mannosidase_ig"/>
    <property type="match status" value="1"/>
</dbReference>
<evidence type="ECO:0000256" key="7">
    <source>
        <dbReference type="ARBA" id="ARBA00022801"/>
    </source>
</evidence>
<evidence type="ECO:0000256" key="9">
    <source>
        <dbReference type="ARBA" id="ARBA00023295"/>
    </source>
</evidence>
<sequence length="801" mass="90790">MPATVPGTVQQALLAAGRIPDPFDGLHEKEVQWVGERDWLYRCTFVLPDDYQAAEQLALQFEGLDTYATVWLNGVEIAHSENMFVPLYVNVTDSVRPGQNELWIVFESAVRCGHALEAEYGKRIIWGEGDSSRVYVRKAQYHYGWDWGPVLLTVGPWRAISLLAYEGRLADVLCQPEVAADLASANITISAAIELAAEQDGVSCLLQVYDPQQVCVSELTLTELSALDNGSYRFQAQVQLDQPQLWWPRGHGAQPLYRVLITLQDSQGSSLDQYQARLGLRRLELIQQPFADQAGSSFYFEINNIPVFCGGANWIPADSFTPRISSERYRQWVQMAADANIAMLRVWGGGIYEEDVFYETCDELGILVWQDFMFACGMYPALQWFQDSVRAEVEAAVRRLHTHPSIALWCGNNEDYMHSWPMGHYDAEFEGELTSITFSGRQLYEHLLPEICAQLDPQRPYWRGSPYGGSFANNPEVGDQHVWDVWHGPMRRYQDYPLLKGRFVSEFGMQALPVRSTIEAFTEPEERYPLSRTLEHHNKAPDGSRRLAVYLSDTVRNASDLDSYIYATQLVQSEALAAGLRGWRRLWQGPGKEYVSGALIWQINDCWPVTSWAMVDYYLRPKPAYYTVRRELAPIVVGLAVQPEQQAAVWAVNDTHDALDVRLVFQWWSLEGTLLNEQQAAYTLSPHQATELEAVAFDVAQEYVLGVRMYQEDQVIARTTLWPEPFKYLSLPEPDIALERGATGTLSLQAQRPAKGVWLTSDAEQVTWSDNMFDLLPGETYHVTTTGLAASSTLQVDWLRS</sequence>
<dbReference type="InterPro" id="IPR017853">
    <property type="entry name" value="GH"/>
</dbReference>
<comment type="subunit">
    <text evidence="4">Homodimer.</text>
</comment>
<evidence type="ECO:0000256" key="12">
    <source>
        <dbReference type="ARBA" id="ARBA00041614"/>
    </source>
</evidence>
<dbReference type="Pfam" id="PF17753">
    <property type="entry name" value="Ig_mannosidase"/>
    <property type="match status" value="1"/>
</dbReference>
<dbReference type="Pfam" id="PF22666">
    <property type="entry name" value="Glyco_hydro_2_N2"/>
    <property type="match status" value="1"/>
</dbReference>
<dbReference type="AlphaFoldDB" id="A0A402AV43"/>
<evidence type="ECO:0000259" key="13">
    <source>
        <dbReference type="Pfam" id="PF00703"/>
    </source>
</evidence>
<dbReference type="GO" id="GO:0005576">
    <property type="term" value="C:extracellular region"/>
    <property type="evidence" value="ECO:0007669"/>
    <property type="project" value="UniProtKB-SubCell"/>
</dbReference>